<protein>
    <submittedName>
        <fullName evidence="1">Uncharacterized protein</fullName>
    </submittedName>
</protein>
<sequence length="85" mass="9455">MASLLLSIIQSRISTTGTFESTIPKRNHSVCKSNCFDIFPDIYNSLLLSNTILLNDVYTGSLSVVNRVCWKYILECTSSTAVTNM</sequence>
<dbReference type="AlphaFoldDB" id="A0A6C0BPP2"/>
<accession>A0A6C0BPP2</accession>
<dbReference type="EMBL" id="MN739216">
    <property type="protein sequence ID" value="QHS94146.1"/>
    <property type="molecule type" value="Genomic_DNA"/>
</dbReference>
<proteinExistence type="predicted"/>
<organism evidence="1">
    <name type="scientific">viral metagenome</name>
    <dbReference type="NCBI Taxonomy" id="1070528"/>
    <lineage>
        <taxon>unclassified sequences</taxon>
        <taxon>metagenomes</taxon>
        <taxon>organismal metagenomes</taxon>
    </lineage>
</organism>
<name>A0A6C0BPP2_9ZZZZ</name>
<reference evidence="1" key="1">
    <citation type="journal article" date="2020" name="Nature">
        <title>Giant virus diversity and host interactions through global metagenomics.</title>
        <authorList>
            <person name="Schulz F."/>
            <person name="Roux S."/>
            <person name="Paez-Espino D."/>
            <person name="Jungbluth S."/>
            <person name="Walsh D.A."/>
            <person name="Denef V.J."/>
            <person name="McMahon K.D."/>
            <person name="Konstantinidis K.T."/>
            <person name="Eloe-Fadrosh E.A."/>
            <person name="Kyrpides N.C."/>
            <person name="Woyke T."/>
        </authorList>
    </citation>
    <scope>NUCLEOTIDE SEQUENCE</scope>
    <source>
        <strain evidence="1">GVMAG-M-3300018416-26</strain>
    </source>
</reference>
<evidence type="ECO:0000313" key="1">
    <source>
        <dbReference type="EMBL" id="QHS94146.1"/>
    </source>
</evidence>